<dbReference type="Proteomes" id="UP001153050">
    <property type="component" value="Unassembled WGS sequence"/>
</dbReference>
<sequence length="147" mass="16036">MAIMAATAKPKACVSSPRSAPGRRPDTPEHGVILRHRSSGRHQPLHRGALGAESLHLEADFDEIIAAVRRGHQTLESIHQLFLRGVRSGRWLRASPVLDSANGTRSDETVALTVRCFRACASPHGMTLDGLGAEEHSRAYSSRDWRG</sequence>
<organism evidence="2 3">
    <name type="scientific">Mesorhizobium escarrei</name>
    <dbReference type="NCBI Taxonomy" id="666018"/>
    <lineage>
        <taxon>Bacteria</taxon>
        <taxon>Pseudomonadati</taxon>
        <taxon>Pseudomonadota</taxon>
        <taxon>Alphaproteobacteria</taxon>
        <taxon>Hyphomicrobiales</taxon>
        <taxon>Phyllobacteriaceae</taxon>
        <taxon>Mesorhizobium</taxon>
    </lineage>
</organism>
<dbReference type="EMBL" id="CAKXZT010000116">
    <property type="protein sequence ID" value="CAH2399550.1"/>
    <property type="molecule type" value="Genomic_DNA"/>
</dbReference>
<protein>
    <submittedName>
        <fullName evidence="2">Uncharacterized protein</fullName>
    </submittedName>
</protein>
<name>A0ABN8JQ77_9HYPH</name>
<reference evidence="2 3" key="1">
    <citation type="submission" date="2022-03" db="EMBL/GenBank/DDBJ databases">
        <authorList>
            <person name="Brunel B."/>
        </authorList>
    </citation>
    <scope>NUCLEOTIDE SEQUENCE [LARGE SCALE GENOMIC DNA]</scope>
    <source>
        <strain evidence="2">STM5069sample</strain>
    </source>
</reference>
<evidence type="ECO:0000256" key="1">
    <source>
        <dbReference type="SAM" id="MobiDB-lite"/>
    </source>
</evidence>
<proteinExistence type="predicted"/>
<comment type="caution">
    <text evidence="2">The sequence shown here is derived from an EMBL/GenBank/DDBJ whole genome shotgun (WGS) entry which is preliminary data.</text>
</comment>
<feature type="region of interest" description="Disordered" evidence="1">
    <location>
        <begin position="1"/>
        <end position="31"/>
    </location>
</feature>
<keyword evidence="3" id="KW-1185">Reference proteome</keyword>
<evidence type="ECO:0000313" key="3">
    <source>
        <dbReference type="Proteomes" id="UP001153050"/>
    </source>
</evidence>
<accession>A0ABN8JQ77</accession>
<evidence type="ECO:0000313" key="2">
    <source>
        <dbReference type="EMBL" id="CAH2399550.1"/>
    </source>
</evidence>
<gene>
    <name evidence="2" type="ORF">MES5069_220219</name>
</gene>